<feature type="signal peptide" evidence="1">
    <location>
        <begin position="1"/>
        <end position="23"/>
    </location>
</feature>
<sequence length="236" mass="25608">MSISLRALIVLVSFLGGALMPNATPQSITAGSVTAIDILLEPDATMLSHAQENNARLLKVFPGGFALDEQHRPHITLLQRFVRTDELEKVYAAAAKVLSTHQISSMRLEAFKYYYTPGKDVGVAGIVIRPTPELLQLQQALIAAVSPFTFETGTVAAFTGPSDPDSDAALISYVTTFVPKQTGKYYSPHVSTGVAKRVYLDKMITERFQPFTFSPVSAAVYQIGPFGTAAKKLKQL</sequence>
<dbReference type="GO" id="GO:0016874">
    <property type="term" value="F:ligase activity"/>
    <property type="evidence" value="ECO:0007669"/>
    <property type="project" value="UniProtKB-KW"/>
</dbReference>
<feature type="chain" id="PRO_5009241797" evidence="1">
    <location>
        <begin position="24"/>
        <end position="236"/>
    </location>
</feature>
<dbReference type="Pfam" id="PF13563">
    <property type="entry name" value="2_5_RNA_ligase2"/>
    <property type="match status" value="1"/>
</dbReference>
<keyword evidence="3" id="KW-1185">Reference proteome</keyword>
<dbReference type="EMBL" id="LT629690">
    <property type="protein sequence ID" value="SDF46011.1"/>
    <property type="molecule type" value="Genomic_DNA"/>
</dbReference>
<evidence type="ECO:0000313" key="2">
    <source>
        <dbReference type="EMBL" id="SDF46011.1"/>
    </source>
</evidence>
<evidence type="ECO:0000313" key="3">
    <source>
        <dbReference type="Proteomes" id="UP000182427"/>
    </source>
</evidence>
<dbReference type="AlphaFoldDB" id="A0A1G7L9G7"/>
<keyword evidence="1" id="KW-0732">Signal</keyword>
<accession>A0A1G7L9G7</accession>
<protein>
    <submittedName>
        <fullName evidence="2">2'-5' RNA ligase superfamily protein</fullName>
    </submittedName>
</protein>
<gene>
    <name evidence="2" type="ORF">SAMN05444167_2474</name>
</gene>
<dbReference type="InterPro" id="IPR009097">
    <property type="entry name" value="Cyclic_Pdiesterase"/>
</dbReference>
<dbReference type="Proteomes" id="UP000182427">
    <property type="component" value="Chromosome I"/>
</dbReference>
<evidence type="ECO:0000256" key="1">
    <source>
        <dbReference type="SAM" id="SignalP"/>
    </source>
</evidence>
<proteinExistence type="predicted"/>
<organism evidence="2 3">
    <name type="scientific">Terriglobus roseus</name>
    <dbReference type="NCBI Taxonomy" id="392734"/>
    <lineage>
        <taxon>Bacteria</taxon>
        <taxon>Pseudomonadati</taxon>
        <taxon>Acidobacteriota</taxon>
        <taxon>Terriglobia</taxon>
        <taxon>Terriglobales</taxon>
        <taxon>Acidobacteriaceae</taxon>
        <taxon>Terriglobus</taxon>
    </lineage>
</organism>
<dbReference type="Gene3D" id="3.90.1140.10">
    <property type="entry name" value="Cyclic phosphodiesterase"/>
    <property type="match status" value="1"/>
</dbReference>
<dbReference type="SUPFAM" id="SSF55144">
    <property type="entry name" value="LigT-like"/>
    <property type="match status" value="1"/>
</dbReference>
<dbReference type="OrthoDB" id="268668at2"/>
<reference evidence="3" key="1">
    <citation type="submission" date="2016-10" db="EMBL/GenBank/DDBJ databases">
        <authorList>
            <person name="Varghese N."/>
            <person name="Submissions S."/>
        </authorList>
    </citation>
    <scope>NUCLEOTIDE SEQUENCE [LARGE SCALE GENOMIC DNA]</scope>
    <source>
        <strain evidence="3">GAS232</strain>
    </source>
</reference>
<name>A0A1G7L9G7_9BACT</name>
<keyword evidence="2" id="KW-0436">Ligase</keyword>